<evidence type="ECO:0000313" key="4">
    <source>
        <dbReference type="Proteomes" id="UP000837675"/>
    </source>
</evidence>
<dbReference type="Proteomes" id="UP000837675">
    <property type="component" value="Unassembled WGS sequence"/>
</dbReference>
<proteinExistence type="predicted"/>
<dbReference type="AlphaFoldDB" id="A0A8S4C2R2"/>
<accession>A0A8S4C2R2</accession>
<dbReference type="InterPro" id="IPR007055">
    <property type="entry name" value="BON_dom"/>
</dbReference>
<keyword evidence="1" id="KW-0732">Signal</keyword>
<feature type="domain" description="BON" evidence="2">
    <location>
        <begin position="126"/>
        <end position="194"/>
    </location>
</feature>
<dbReference type="InterPro" id="IPR051686">
    <property type="entry name" value="Lipoprotein_DolP"/>
</dbReference>
<organism evidence="3 4">
    <name type="scientific">Hyalomma marginatum</name>
    <dbReference type="NCBI Taxonomy" id="34627"/>
    <lineage>
        <taxon>Eukaryota</taxon>
        <taxon>Metazoa</taxon>
        <taxon>Ecdysozoa</taxon>
        <taxon>Arthropoda</taxon>
        <taxon>Chelicerata</taxon>
        <taxon>Arachnida</taxon>
        <taxon>Acari</taxon>
        <taxon>Parasitiformes</taxon>
        <taxon>Ixodida</taxon>
        <taxon>Ixodoidea</taxon>
        <taxon>Ixodidae</taxon>
        <taxon>Hyalomminae</taxon>
        <taxon>Hyalomma</taxon>
    </lineage>
</organism>
<evidence type="ECO:0000256" key="1">
    <source>
        <dbReference type="SAM" id="SignalP"/>
    </source>
</evidence>
<dbReference type="EMBL" id="CAJVAF010000313">
    <property type="protein sequence ID" value="CAG7595719.1"/>
    <property type="molecule type" value="Genomic_DNA"/>
</dbReference>
<gene>
    <name evidence="3" type="ORF">MHYMCMPASI_00841</name>
</gene>
<name>A0A8S4C2R2_9ACAR</name>
<keyword evidence="4" id="KW-1185">Reference proteome</keyword>
<dbReference type="PROSITE" id="PS50914">
    <property type="entry name" value="BON"/>
    <property type="match status" value="2"/>
</dbReference>
<reference evidence="3" key="1">
    <citation type="submission" date="2021-06" db="EMBL/GenBank/DDBJ databases">
        <authorList>
            <person name="Nardi T."/>
            <person name="Nardi T."/>
        </authorList>
    </citation>
    <scope>NUCLEOTIDE SEQUENCE</scope>
</reference>
<feature type="domain" description="BON" evidence="2">
    <location>
        <begin position="50"/>
        <end position="119"/>
    </location>
</feature>
<evidence type="ECO:0000259" key="2">
    <source>
        <dbReference type="PROSITE" id="PS50914"/>
    </source>
</evidence>
<dbReference type="Pfam" id="PF04972">
    <property type="entry name" value="BON"/>
    <property type="match status" value="2"/>
</dbReference>
<evidence type="ECO:0000313" key="3">
    <source>
        <dbReference type="EMBL" id="CAG7595719.1"/>
    </source>
</evidence>
<dbReference type="Gene3D" id="3.30.1340.30">
    <property type="match status" value="2"/>
</dbReference>
<protein>
    <submittedName>
        <fullName evidence="3">BON domain-containing protein</fullName>
    </submittedName>
</protein>
<feature type="signal peptide" evidence="1">
    <location>
        <begin position="1"/>
        <end position="24"/>
    </location>
</feature>
<comment type="caution">
    <text evidence="3">The sequence shown here is derived from an EMBL/GenBank/DDBJ whole genome shotgun (WGS) entry which is preliminary data.</text>
</comment>
<dbReference type="SMART" id="SM00749">
    <property type="entry name" value="BON"/>
    <property type="match status" value="2"/>
</dbReference>
<dbReference type="PANTHER" id="PTHR34606">
    <property type="entry name" value="BON DOMAIN-CONTAINING PROTEIN"/>
    <property type="match status" value="1"/>
</dbReference>
<dbReference type="PANTHER" id="PTHR34606:SF15">
    <property type="entry name" value="BON DOMAIN-CONTAINING PROTEIN"/>
    <property type="match status" value="1"/>
</dbReference>
<dbReference type="InterPro" id="IPR014004">
    <property type="entry name" value="Transpt-assoc_nodulatn_dom_bac"/>
</dbReference>
<sequence>MANIRNLGLGILLSLSMFLNTGCGVLVPVAATTTAGMIVLDERTSGELIDDTVVITKIKSEFSKTNASNLLTKIGVNSYEGRVMLTGTLKAQEYVDEAVRRAWLVHGVKEVINELVVAPTPKNKAKDIWISSQIKTKFLLEKHFDSLNYKYDVNDGIVYLLGVAQSQDELERAIKICSKIHGVEKVVNHVILKTDQRRKKTY</sequence>
<feature type="chain" id="PRO_5035827404" evidence="1">
    <location>
        <begin position="25"/>
        <end position="202"/>
    </location>
</feature>